<protein>
    <submittedName>
        <fullName evidence="5">HSP90 family protein</fullName>
    </submittedName>
</protein>
<dbReference type="NCBIfam" id="NF010683">
    <property type="entry name" value="PRK14083.1"/>
    <property type="match status" value="1"/>
</dbReference>
<dbReference type="Proteomes" id="UP001271792">
    <property type="component" value="Unassembled WGS sequence"/>
</dbReference>
<keyword evidence="4" id="KW-0143">Chaperone</keyword>
<evidence type="ECO:0000256" key="1">
    <source>
        <dbReference type="ARBA" id="ARBA00008239"/>
    </source>
</evidence>
<keyword evidence="6" id="KW-1185">Reference proteome</keyword>
<dbReference type="InterPro" id="IPR001404">
    <property type="entry name" value="Hsp90_fam"/>
</dbReference>
<sequence>MNHTVVPRMGGIMSHTFRVDLRGIIDLLSHHLYSSPRVYVRELLQNAVDAITARRELDPSCPADVTITCGPTLTITDTGVGLTEDEVHELLSTLGRTSKRDDLGFAREGFLGQFGVGMLSCFLVASSVTVVTRSARGGPAVQWEADSSGNYTVSEVDTADGVPVGTTVRLSASRGNEHWLEADVVRPLVSDYGDLLPAVVTLDGAAVTRGERPWDDDDADLSGYCEQVFGFKPFEAIPIEVEAAGLTGVAFVLPSGVHPGTRQTHRVYLKRMLVGDNVEGLLPDWAYFVRCVVDASAIRPTASRESLYQDEMLLAVREELGEQIRDWLIRLDAIEPRRAGELLAAHHLGIKSLARSDDEMLRLVERWLPFETTEGAIPLRQFKRKHGAILYIPDVDEFHQLAPVAAAQGLGLVNAGYAYDMELLNRLSALDGPAVARRVAPSELLAALADPEPDIETALRLRLCEGAAALDRHDCDAVIRDFDPVSLPALLITNAEQQRKLDTEQTAEEVTDPLWAELLGQLTAGSGSSRAEQLVLNCRNPLVQRLARLTDPALVELTLESLYVHAVLQARRAMRPKDTAALNRSFLELLDRAVGGK</sequence>
<evidence type="ECO:0000256" key="2">
    <source>
        <dbReference type="ARBA" id="ARBA00022741"/>
    </source>
</evidence>
<accession>A0ABU4THQ7</accession>
<evidence type="ECO:0000313" key="6">
    <source>
        <dbReference type="Proteomes" id="UP001271792"/>
    </source>
</evidence>
<keyword evidence="2" id="KW-0547">Nucleotide-binding</keyword>
<dbReference type="PANTHER" id="PTHR11528">
    <property type="entry name" value="HEAT SHOCK PROTEIN 90 FAMILY MEMBER"/>
    <property type="match status" value="1"/>
</dbReference>
<dbReference type="InterPro" id="IPR036890">
    <property type="entry name" value="HATPase_C_sf"/>
</dbReference>
<evidence type="ECO:0000313" key="5">
    <source>
        <dbReference type="EMBL" id="MDX8047777.1"/>
    </source>
</evidence>
<organism evidence="5 6">
    <name type="scientific">Lentzea kristufekii</name>
    <dbReference type="NCBI Taxonomy" id="3095430"/>
    <lineage>
        <taxon>Bacteria</taxon>
        <taxon>Bacillati</taxon>
        <taxon>Actinomycetota</taxon>
        <taxon>Actinomycetes</taxon>
        <taxon>Pseudonocardiales</taxon>
        <taxon>Pseudonocardiaceae</taxon>
        <taxon>Lentzea</taxon>
    </lineage>
</organism>
<evidence type="ECO:0000256" key="3">
    <source>
        <dbReference type="ARBA" id="ARBA00022840"/>
    </source>
</evidence>
<dbReference type="SUPFAM" id="SSF54211">
    <property type="entry name" value="Ribosomal protein S5 domain 2-like"/>
    <property type="match status" value="1"/>
</dbReference>
<dbReference type="SUPFAM" id="SSF55874">
    <property type="entry name" value="ATPase domain of HSP90 chaperone/DNA topoisomerase II/histidine kinase"/>
    <property type="match status" value="1"/>
</dbReference>
<dbReference type="PIRSF" id="PIRSF002583">
    <property type="entry name" value="Hsp90"/>
    <property type="match status" value="1"/>
</dbReference>
<reference evidence="5 6" key="2">
    <citation type="submission" date="2023-11" db="EMBL/GenBank/DDBJ databases">
        <authorList>
            <person name="Lara A.C."/>
            <person name="Chronakova A."/>
        </authorList>
    </citation>
    <scope>NUCLEOTIDE SEQUENCE [LARGE SCALE GENOMIC DNA]</scope>
    <source>
        <strain evidence="5 6">BCCO 10_0798</strain>
    </source>
</reference>
<dbReference type="RefSeq" id="WP_319981970.1">
    <property type="nucleotide sequence ID" value="NZ_JAXAVV010000001.1"/>
</dbReference>
<comment type="similarity">
    <text evidence="1">Belongs to the heat shock protein 90 family.</text>
</comment>
<dbReference type="Gene3D" id="3.30.230.80">
    <property type="match status" value="1"/>
</dbReference>
<proteinExistence type="inferred from homology"/>
<gene>
    <name evidence="5" type="ORF">SK571_00145</name>
</gene>
<dbReference type="Gene3D" id="3.30.565.10">
    <property type="entry name" value="Histidine kinase-like ATPase, C-terminal domain"/>
    <property type="match status" value="1"/>
</dbReference>
<comment type="caution">
    <text evidence="5">The sequence shown here is derived from an EMBL/GenBank/DDBJ whole genome shotgun (WGS) entry which is preliminary data.</text>
</comment>
<dbReference type="Pfam" id="PF00183">
    <property type="entry name" value="HSP90"/>
    <property type="match status" value="1"/>
</dbReference>
<name>A0ABU4THQ7_9PSEU</name>
<dbReference type="Pfam" id="PF13589">
    <property type="entry name" value="HATPase_c_3"/>
    <property type="match status" value="1"/>
</dbReference>
<evidence type="ECO:0000256" key="4">
    <source>
        <dbReference type="ARBA" id="ARBA00023186"/>
    </source>
</evidence>
<dbReference type="InterPro" id="IPR020568">
    <property type="entry name" value="Ribosomal_Su5_D2-typ_SF"/>
</dbReference>
<keyword evidence="3" id="KW-0067">ATP-binding</keyword>
<reference evidence="5 6" key="1">
    <citation type="submission" date="2023-11" db="EMBL/GenBank/DDBJ databases">
        <title>Lentzea sokolovensis, sp. nov., Lentzea kristufkii, sp. nov., and Lentzea miocenensis, sp. nov., rare actinobacteria from Sokolov Coal Basin, Miocene lacustrine sediment, Czech Republic.</title>
        <authorList>
            <person name="Lara A."/>
            <person name="Kotroba L."/>
            <person name="Nouioui I."/>
            <person name="Neumann-Schaal M."/>
            <person name="Mast Y."/>
            <person name="Chronakova A."/>
        </authorList>
    </citation>
    <scope>NUCLEOTIDE SEQUENCE [LARGE SCALE GENOMIC DNA]</scope>
    <source>
        <strain evidence="5 6">BCCO 10_0798</strain>
    </source>
</reference>
<dbReference type="EMBL" id="JAXAVV010000001">
    <property type="protein sequence ID" value="MDX8047777.1"/>
    <property type="molecule type" value="Genomic_DNA"/>
</dbReference>